<sequence length="549" mass="62352">MSIKLRVFLTRSKITGETASSYQPHVLQAWARYVIPTEEGEALTRPIVREEVKEAFFDIAEDKAPGPDGYSTGFFKAAWSVIGDELTAAIQDFLYFSPPQNAFVPGRRLATTSSLAYDTLEWDFVEAMLYMFGFPGKFIQWIMECISTTAFSVSLNGGLHGFFPGARGLRQGDPMSPYLFVLAMEVMHLLLLQWIEQSDSFRFHWHCEEMKLFNLCFADDLLLFCRAEEHSVILFRDVLHEFAEFSAFMLISIRVNCKPLLLKVDERLQGWGSLSLSFAARVQLLKSVISALNIYWAMAFILPKGVLKAVEARMRKFLWQGGRDSGAVKVAWIDVCKPLEEGGQGIRRLEPLNRALMSRHLWDLIQCEDIWLWHDPWHPLGPLIHRFPNGPRVVGIPLEAKVSLVIDNRGWNWPLITDIEHMDIVDRLSPLARSDMIGWKTEGGVLTTTEAYRLFQPLGQKVGCASGFWKGRCDFEFLILIENILLCGVKAMEGKHPWNAASRALLASVVYHIWMERNSGDLGAVLLQQNARLVCIEQIRLLLIGAELN</sequence>
<dbReference type="AlphaFoldDB" id="A0AAW2UGI3"/>
<comment type="caution">
    <text evidence="2">The sequence shown here is derived from an EMBL/GenBank/DDBJ whole genome shotgun (WGS) entry which is preliminary data.</text>
</comment>
<reference evidence="2" key="1">
    <citation type="submission" date="2020-06" db="EMBL/GenBank/DDBJ databases">
        <authorList>
            <person name="Li T."/>
            <person name="Hu X."/>
            <person name="Zhang T."/>
            <person name="Song X."/>
            <person name="Zhang H."/>
            <person name="Dai N."/>
            <person name="Sheng W."/>
            <person name="Hou X."/>
            <person name="Wei L."/>
        </authorList>
    </citation>
    <scope>NUCLEOTIDE SEQUENCE</scope>
    <source>
        <strain evidence="2">KEN1</strain>
        <tissue evidence="2">Leaf</tissue>
    </source>
</reference>
<reference evidence="2" key="2">
    <citation type="journal article" date="2024" name="Plant">
        <title>Genomic evolution and insights into agronomic trait innovations of Sesamum species.</title>
        <authorList>
            <person name="Miao H."/>
            <person name="Wang L."/>
            <person name="Qu L."/>
            <person name="Liu H."/>
            <person name="Sun Y."/>
            <person name="Le M."/>
            <person name="Wang Q."/>
            <person name="Wei S."/>
            <person name="Zheng Y."/>
            <person name="Lin W."/>
            <person name="Duan Y."/>
            <person name="Cao H."/>
            <person name="Xiong S."/>
            <person name="Wang X."/>
            <person name="Wei L."/>
            <person name="Li C."/>
            <person name="Ma Q."/>
            <person name="Ju M."/>
            <person name="Zhao R."/>
            <person name="Li G."/>
            <person name="Mu C."/>
            <person name="Tian Q."/>
            <person name="Mei H."/>
            <person name="Zhang T."/>
            <person name="Gao T."/>
            <person name="Zhang H."/>
        </authorList>
    </citation>
    <scope>NUCLEOTIDE SEQUENCE</scope>
    <source>
        <strain evidence="2">KEN1</strain>
    </source>
</reference>
<evidence type="ECO:0000259" key="1">
    <source>
        <dbReference type="Pfam" id="PF00078"/>
    </source>
</evidence>
<protein>
    <submittedName>
        <fullName evidence="2">Ribonuclease H protein</fullName>
    </submittedName>
</protein>
<gene>
    <name evidence="2" type="ORF">Slati_3459700</name>
</gene>
<dbReference type="PANTHER" id="PTHR33116">
    <property type="entry name" value="REVERSE TRANSCRIPTASE ZINC-BINDING DOMAIN-CONTAINING PROTEIN-RELATED-RELATED"/>
    <property type="match status" value="1"/>
</dbReference>
<organism evidence="2">
    <name type="scientific">Sesamum latifolium</name>
    <dbReference type="NCBI Taxonomy" id="2727402"/>
    <lineage>
        <taxon>Eukaryota</taxon>
        <taxon>Viridiplantae</taxon>
        <taxon>Streptophyta</taxon>
        <taxon>Embryophyta</taxon>
        <taxon>Tracheophyta</taxon>
        <taxon>Spermatophyta</taxon>
        <taxon>Magnoliopsida</taxon>
        <taxon>eudicotyledons</taxon>
        <taxon>Gunneridae</taxon>
        <taxon>Pentapetalae</taxon>
        <taxon>asterids</taxon>
        <taxon>lamiids</taxon>
        <taxon>Lamiales</taxon>
        <taxon>Pedaliaceae</taxon>
        <taxon>Sesamum</taxon>
    </lineage>
</organism>
<dbReference type="Pfam" id="PF00078">
    <property type="entry name" value="RVT_1"/>
    <property type="match status" value="1"/>
</dbReference>
<accession>A0AAW2UGI3</accession>
<dbReference type="PANTHER" id="PTHR33116:SF76">
    <property type="entry name" value="DUF4283 DOMAIN-CONTAINING PROTEIN"/>
    <property type="match status" value="1"/>
</dbReference>
<feature type="domain" description="Reverse transcriptase" evidence="1">
    <location>
        <begin position="116"/>
        <end position="244"/>
    </location>
</feature>
<dbReference type="EMBL" id="JACGWN010000012">
    <property type="protein sequence ID" value="KAL0416278.1"/>
    <property type="molecule type" value="Genomic_DNA"/>
</dbReference>
<dbReference type="InterPro" id="IPR043502">
    <property type="entry name" value="DNA/RNA_pol_sf"/>
</dbReference>
<proteinExistence type="predicted"/>
<evidence type="ECO:0000313" key="2">
    <source>
        <dbReference type="EMBL" id="KAL0416278.1"/>
    </source>
</evidence>
<dbReference type="InterPro" id="IPR000477">
    <property type="entry name" value="RT_dom"/>
</dbReference>
<dbReference type="SUPFAM" id="SSF56672">
    <property type="entry name" value="DNA/RNA polymerases"/>
    <property type="match status" value="1"/>
</dbReference>
<name>A0AAW2UGI3_9LAMI</name>